<dbReference type="SUPFAM" id="SSF53850">
    <property type="entry name" value="Periplasmic binding protein-like II"/>
    <property type="match status" value="1"/>
</dbReference>
<evidence type="ECO:0000313" key="6">
    <source>
        <dbReference type="EMBL" id="AJT41734.1"/>
    </source>
</evidence>
<reference evidence="6 7" key="1">
    <citation type="journal article" date="2015" name="Genome Announc.">
        <title>Complete Genome Sequencing of Protease-Producing Novel Arthrobacter sp. Strain IHBB 11108 Using PacBio Single-Molecule Real-Time Sequencing Technology.</title>
        <authorList>
            <person name="Kiran S."/>
            <person name="Swarnkar M.K."/>
            <person name="Pal M."/>
            <person name="Thakur R."/>
            <person name="Tewari R."/>
            <person name="Singh A.K."/>
            <person name="Gulati A."/>
        </authorList>
    </citation>
    <scope>NUCLEOTIDE SEQUENCE [LARGE SCALE GENOMIC DNA]</scope>
    <source>
        <strain evidence="6 7">IHBB 11108</strain>
    </source>
</reference>
<dbReference type="PROSITE" id="PS51257">
    <property type="entry name" value="PROKAR_LIPOPROTEIN"/>
    <property type="match status" value="1"/>
</dbReference>
<proteinExistence type="predicted"/>
<dbReference type="GO" id="GO:0030976">
    <property type="term" value="F:thiamine pyrophosphate binding"/>
    <property type="evidence" value="ECO:0007669"/>
    <property type="project" value="TreeGrafter"/>
</dbReference>
<dbReference type="EMBL" id="CP011005">
    <property type="protein sequence ID" value="AJT41734.1"/>
    <property type="molecule type" value="Genomic_DNA"/>
</dbReference>
<name>A0A0D4BZJ2_9MICC</name>
<dbReference type="HOGENOM" id="CLU_026974_3_2_11"/>
<keyword evidence="2" id="KW-0813">Transport</keyword>
<protein>
    <submittedName>
        <fullName evidence="6">Phosphonate ABC transporter substrate-binding protein</fullName>
    </submittedName>
</protein>
<evidence type="ECO:0000256" key="5">
    <source>
        <dbReference type="SAM" id="SignalP"/>
    </source>
</evidence>
<dbReference type="RefSeq" id="WP_045075295.1">
    <property type="nucleotide sequence ID" value="NZ_CP011005.1"/>
</dbReference>
<dbReference type="Proteomes" id="UP000061839">
    <property type="component" value="Chromosome"/>
</dbReference>
<evidence type="ECO:0000256" key="1">
    <source>
        <dbReference type="ARBA" id="ARBA00004418"/>
    </source>
</evidence>
<dbReference type="Gene3D" id="3.40.190.10">
    <property type="entry name" value="Periplasmic binding protein-like II"/>
    <property type="match status" value="2"/>
</dbReference>
<gene>
    <name evidence="6" type="ORF">UM93_09795</name>
</gene>
<dbReference type="InterPro" id="IPR006059">
    <property type="entry name" value="SBP"/>
</dbReference>
<sequence>MSLKPVRTAKFITVLAAAALALVGCGGTGSTADSGAKEVTLYSADGLGDWYKSTFAAFTQETGIKVNYVEAGSGEVVSRLEKEKNNPQADLLVTLPPFIQQAKKQGTLQKNSVDTSQIAAADKDPEGQFVSLANNYFTMIRNNNLQPKPDSWQELLEAKYKQKIQYSTPGQAGDGTAMLILLQQLKGEQAALQYLKELQDNNVGPSSSTGKLGPLVAKGQLSVANSDLQMAMQSIQADKSAYQVFFPQDDKGVRTTLPVPYLMGLVNGAPHSENATKLMSYLLSPAVQQTLSASAFGLPTNTSVKPTDANYLALQAALKGVKIYQPDWNSVLSTMDATIKAYNNATGQ</sequence>
<dbReference type="GO" id="GO:0030975">
    <property type="term" value="F:thiamine binding"/>
    <property type="evidence" value="ECO:0007669"/>
    <property type="project" value="TreeGrafter"/>
</dbReference>
<dbReference type="STRING" id="1618207.UM93_09795"/>
<keyword evidence="4" id="KW-0574">Periplasm</keyword>
<feature type="chain" id="PRO_5002281189" evidence="5">
    <location>
        <begin position="33"/>
        <end position="348"/>
    </location>
</feature>
<dbReference type="PANTHER" id="PTHR30006">
    <property type="entry name" value="THIAMINE-BINDING PERIPLASMIC PROTEIN-RELATED"/>
    <property type="match status" value="1"/>
</dbReference>
<evidence type="ECO:0000256" key="4">
    <source>
        <dbReference type="ARBA" id="ARBA00022764"/>
    </source>
</evidence>
<keyword evidence="3 5" id="KW-0732">Signal</keyword>
<dbReference type="GO" id="GO:0015888">
    <property type="term" value="P:thiamine transport"/>
    <property type="evidence" value="ECO:0007669"/>
    <property type="project" value="TreeGrafter"/>
</dbReference>
<evidence type="ECO:0000313" key="7">
    <source>
        <dbReference type="Proteomes" id="UP000061839"/>
    </source>
</evidence>
<dbReference type="OrthoDB" id="366726at2"/>
<feature type="signal peptide" evidence="5">
    <location>
        <begin position="1"/>
        <end position="32"/>
    </location>
</feature>
<dbReference type="PIRSF" id="PIRSF002825">
    <property type="entry name" value="CfbpA"/>
    <property type="match status" value="1"/>
</dbReference>
<evidence type="ECO:0000256" key="3">
    <source>
        <dbReference type="ARBA" id="ARBA00022729"/>
    </source>
</evidence>
<dbReference type="Pfam" id="PF13416">
    <property type="entry name" value="SBP_bac_8"/>
    <property type="match status" value="1"/>
</dbReference>
<dbReference type="InterPro" id="IPR026045">
    <property type="entry name" value="Ferric-bd"/>
</dbReference>
<keyword evidence="7" id="KW-1185">Reference proteome</keyword>
<dbReference type="PATRIC" id="fig|1618207.4.peg.1985"/>
<accession>A0A0D4BZJ2</accession>
<dbReference type="KEGG" id="ari:UM93_09795"/>
<dbReference type="PANTHER" id="PTHR30006:SF3">
    <property type="entry name" value="THIAMINE-BINDING PERIPLASMIC PROTEIN"/>
    <property type="match status" value="1"/>
</dbReference>
<dbReference type="GO" id="GO:0030288">
    <property type="term" value="C:outer membrane-bounded periplasmic space"/>
    <property type="evidence" value="ECO:0007669"/>
    <property type="project" value="TreeGrafter"/>
</dbReference>
<comment type="subcellular location">
    <subcellularLocation>
        <location evidence="1">Periplasm</location>
    </subcellularLocation>
</comment>
<evidence type="ECO:0000256" key="2">
    <source>
        <dbReference type="ARBA" id="ARBA00022448"/>
    </source>
</evidence>
<organism evidence="6 7">
    <name type="scientific">Psychromicrobium lacuslunae</name>
    <dbReference type="NCBI Taxonomy" id="1618207"/>
    <lineage>
        <taxon>Bacteria</taxon>
        <taxon>Bacillati</taxon>
        <taxon>Actinomycetota</taxon>
        <taxon>Actinomycetes</taxon>
        <taxon>Micrococcales</taxon>
        <taxon>Micrococcaceae</taxon>
        <taxon>Psychromicrobium</taxon>
    </lineage>
</organism>
<dbReference type="NCBIfam" id="NF011620">
    <property type="entry name" value="PRK15046.1"/>
    <property type="match status" value="1"/>
</dbReference>
<dbReference type="AlphaFoldDB" id="A0A0D4BZJ2"/>